<comment type="catalytic activity">
    <reaction evidence="4 5">
        <text>an acyl phosphate + H2O = a carboxylate + phosphate + H(+)</text>
        <dbReference type="Rhea" id="RHEA:14965"/>
        <dbReference type="ChEBI" id="CHEBI:15377"/>
        <dbReference type="ChEBI" id="CHEBI:15378"/>
        <dbReference type="ChEBI" id="CHEBI:29067"/>
        <dbReference type="ChEBI" id="CHEBI:43474"/>
        <dbReference type="ChEBI" id="CHEBI:59918"/>
        <dbReference type="EC" id="3.6.1.7"/>
    </reaction>
</comment>
<dbReference type="InterPro" id="IPR036046">
    <property type="entry name" value="Acylphosphatase-like_dom_sf"/>
</dbReference>
<reference evidence="8 9" key="1">
    <citation type="submission" date="2024-02" db="EMBL/GenBank/DDBJ databases">
        <title>De novo assembly and annotation of 12 fungi associated with fruit tree decline syndrome in Ontario, Canada.</title>
        <authorList>
            <person name="Sulman M."/>
            <person name="Ellouze W."/>
            <person name="Ilyukhin E."/>
        </authorList>
    </citation>
    <scope>NUCLEOTIDE SEQUENCE [LARGE SCALE GENOMIC DNA]</scope>
    <source>
        <strain evidence="8 9">M1-105</strain>
    </source>
</reference>
<dbReference type="InterPro" id="IPR017968">
    <property type="entry name" value="Acylphosphatase_CS"/>
</dbReference>
<evidence type="ECO:0000313" key="8">
    <source>
        <dbReference type="EMBL" id="KAL1627271.1"/>
    </source>
</evidence>
<feature type="domain" description="Acylphosphatase-like" evidence="7">
    <location>
        <begin position="4"/>
        <end position="109"/>
    </location>
</feature>
<comment type="similarity">
    <text evidence="1 6">Belongs to the acylphosphatase family.</text>
</comment>
<gene>
    <name evidence="8" type="ORF">SLS56_006404</name>
</gene>
<dbReference type="PANTHER" id="PTHR10029:SF3">
    <property type="entry name" value="ACYLPHOSPHATASE-RELATED"/>
    <property type="match status" value="1"/>
</dbReference>
<dbReference type="EMBL" id="JAJVDC020000073">
    <property type="protein sequence ID" value="KAL1627271.1"/>
    <property type="molecule type" value="Genomic_DNA"/>
</dbReference>
<protein>
    <recommendedName>
        <fullName evidence="2 5">acylphosphatase</fullName>
        <ecNumber evidence="2 5">3.6.1.7</ecNumber>
    </recommendedName>
</protein>
<dbReference type="PROSITE" id="PS00150">
    <property type="entry name" value="ACYLPHOSPHATASE_1"/>
    <property type="match status" value="1"/>
</dbReference>
<evidence type="ECO:0000256" key="5">
    <source>
        <dbReference type="PROSITE-ProRule" id="PRU00520"/>
    </source>
</evidence>
<feature type="active site" evidence="5">
    <location>
        <position position="19"/>
    </location>
</feature>
<name>A0ABR3SSH4_9PEZI</name>
<dbReference type="Gene3D" id="3.30.70.100">
    <property type="match status" value="1"/>
</dbReference>
<sequence>MSKRISYKVNGRVQGVCFRAYTVENANEIGVTGFVKNASDGTVRMPVHLIFAVHQSLNPILQVIGEAQGDGAQIQKFVQWLNKGPSAAKVCGVEQSEIDLKQGESGFKQ</sequence>
<dbReference type="PANTHER" id="PTHR10029">
    <property type="entry name" value="ACYLPHOSPHATASE"/>
    <property type="match status" value="1"/>
</dbReference>
<evidence type="ECO:0000256" key="2">
    <source>
        <dbReference type="ARBA" id="ARBA00012150"/>
    </source>
</evidence>
<dbReference type="Pfam" id="PF00708">
    <property type="entry name" value="Acylphosphatase"/>
    <property type="match status" value="2"/>
</dbReference>
<dbReference type="InterPro" id="IPR020456">
    <property type="entry name" value="Acylphosphatase"/>
</dbReference>
<evidence type="ECO:0000256" key="3">
    <source>
        <dbReference type="ARBA" id="ARBA00022801"/>
    </source>
</evidence>
<dbReference type="PRINTS" id="PR00112">
    <property type="entry name" value="ACYLPHPHTASE"/>
</dbReference>
<accession>A0ABR3SSH4</accession>
<evidence type="ECO:0000256" key="6">
    <source>
        <dbReference type="RuleBase" id="RU004168"/>
    </source>
</evidence>
<organism evidence="8 9">
    <name type="scientific">Neofusicoccum ribis</name>
    <dbReference type="NCBI Taxonomy" id="45134"/>
    <lineage>
        <taxon>Eukaryota</taxon>
        <taxon>Fungi</taxon>
        <taxon>Dikarya</taxon>
        <taxon>Ascomycota</taxon>
        <taxon>Pezizomycotina</taxon>
        <taxon>Dothideomycetes</taxon>
        <taxon>Dothideomycetes incertae sedis</taxon>
        <taxon>Botryosphaeriales</taxon>
        <taxon>Botryosphaeriaceae</taxon>
        <taxon>Neofusicoccum</taxon>
    </lineage>
</organism>
<comment type="caution">
    <text evidence="8">The sequence shown here is derived from an EMBL/GenBank/DDBJ whole genome shotgun (WGS) entry which is preliminary data.</text>
</comment>
<dbReference type="Proteomes" id="UP001521116">
    <property type="component" value="Unassembled WGS sequence"/>
</dbReference>
<evidence type="ECO:0000256" key="1">
    <source>
        <dbReference type="ARBA" id="ARBA00005614"/>
    </source>
</evidence>
<evidence type="ECO:0000313" key="9">
    <source>
        <dbReference type="Proteomes" id="UP001521116"/>
    </source>
</evidence>
<evidence type="ECO:0000256" key="4">
    <source>
        <dbReference type="ARBA" id="ARBA00047645"/>
    </source>
</evidence>
<proteinExistence type="inferred from homology"/>
<evidence type="ECO:0000259" key="7">
    <source>
        <dbReference type="PROSITE" id="PS51160"/>
    </source>
</evidence>
<keyword evidence="3 5" id="KW-0378">Hydrolase</keyword>
<dbReference type="InterPro" id="IPR001792">
    <property type="entry name" value="Acylphosphatase-like_dom"/>
</dbReference>
<dbReference type="PROSITE" id="PS51160">
    <property type="entry name" value="ACYLPHOSPHATASE_3"/>
    <property type="match status" value="1"/>
</dbReference>
<dbReference type="SUPFAM" id="SSF54975">
    <property type="entry name" value="Acylphosphatase/BLUF domain-like"/>
    <property type="match status" value="1"/>
</dbReference>
<dbReference type="EC" id="3.6.1.7" evidence="2 5"/>
<feature type="active site" evidence="5">
    <location>
        <position position="37"/>
    </location>
</feature>
<keyword evidence="9" id="KW-1185">Reference proteome</keyword>